<sequence length="324" mass="35328">MKRWVEGHALGTFSNGQDRYAGLIVGDQVIRLDRFGLVDPPVTVRALLEHWDAVRPRLPEIAATAGEASAQPLAQVRVHAPVEPRQIIQAGANYRSHVAEIIVSGRAADDPRSDDELRRAAEEMMDERARTGSPFFFTGMASALCGPDDDVILPDEAHQVDWEVELTVVIGRTARRVPPEKAMDHVAGYTVCNDISARDLQFPAEHRALGGDWLRSKNRPTFLPCGPFVVPADLIADHRQLQLTLDLNGERKQQDTAANLLFDVPTLIAEASAATTLHPGDLVLTGSPAGNAGRWKRWLRPGDVLEAAITGLGGQRNTCVAEKV</sequence>
<evidence type="ECO:0000313" key="4">
    <source>
        <dbReference type="EMBL" id="GHE67030.1"/>
    </source>
</evidence>
<dbReference type="EMBL" id="BNAT01000066">
    <property type="protein sequence ID" value="GHE67030.1"/>
    <property type="molecule type" value="Genomic_DNA"/>
</dbReference>
<keyword evidence="2" id="KW-0479">Metal-binding</keyword>
<proteinExistence type="inferred from homology"/>
<dbReference type="Pfam" id="PF01557">
    <property type="entry name" value="FAA_hydrolase"/>
    <property type="match status" value="1"/>
</dbReference>
<dbReference type="PANTHER" id="PTHR42796">
    <property type="entry name" value="FUMARYLACETOACETATE HYDROLASE DOMAIN-CONTAINING PROTEIN 2A-RELATED"/>
    <property type="match status" value="1"/>
</dbReference>
<dbReference type="InterPro" id="IPR036663">
    <property type="entry name" value="Fumarylacetoacetase_C_sf"/>
</dbReference>
<comment type="caution">
    <text evidence="4">The sequence shown here is derived from an EMBL/GenBank/DDBJ whole genome shotgun (WGS) entry which is preliminary data.</text>
</comment>
<keyword evidence="5" id="KW-1185">Reference proteome</keyword>
<organism evidence="4 5">
    <name type="scientific">Streptomyces capitiformicae</name>
    <dbReference type="NCBI Taxonomy" id="2014920"/>
    <lineage>
        <taxon>Bacteria</taxon>
        <taxon>Bacillati</taxon>
        <taxon>Actinomycetota</taxon>
        <taxon>Actinomycetes</taxon>
        <taxon>Kitasatosporales</taxon>
        <taxon>Streptomycetaceae</taxon>
        <taxon>Streptomyces</taxon>
    </lineage>
</organism>
<dbReference type="GO" id="GO:0044281">
    <property type="term" value="P:small molecule metabolic process"/>
    <property type="evidence" value="ECO:0007669"/>
    <property type="project" value="UniProtKB-ARBA"/>
</dbReference>
<gene>
    <name evidence="4" type="ORF">GCM10017771_90740</name>
</gene>
<dbReference type="Proteomes" id="UP000603227">
    <property type="component" value="Unassembled WGS sequence"/>
</dbReference>
<reference evidence="4" key="1">
    <citation type="journal article" date="2014" name="Int. J. Syst. Evol. Microbiol.">
        <title>Complete genome sequence of Corynebacterium casei LMG S-19264T (=DSM 44701T), isolated from a smear-ripened cheese.</title>
        <authorList>
            <consortium name="US DOE Joint Genome Institute (JGI-PGF)"/>
            <person name="Walter F."/>
            <person name="Albersmeier A."/>
            <person name="Kalinowski J."/>
            <person name="Ruckert C."/>
        </authorList>
    </citation>
    <scope>NUCLEOTIDE SEQUENCE</scope>
    <source>
        <strain evidence="4">CGMCC 4.7403</strain>
    </source>
</reference>
<dbReference type="GO" id="GO:0016787">
    <property type="term" value="F:hydrolase activity"/>
    <property type="evidence" value="ECO:0007669"/>
    <property type="project" value="UniProtKB-KW"/>
</dbReference>
<evidence type="ECO:0000256" key="1">
    <source>
        <dbReference type="ARBA" id="ARBA00010211"/>
    </source>
</evidence>
<dbReference type="InterPro" id="IPR051121">
    <property type="entry name" value="FAH"/>
</dbReference>
<dbReference type="InterPro" id="IPR011234">
    <property type="entry name" value="Fumarylacetoacetase-like_C"/>
</dbReference>
<evidence type="ECO:0000259" key="3">
    <source>
        <dbReference type="Pfam" id="PF01557"/>
    </source>
</evidence>
<dbReference type="SUPFAM" id="SSF56529">
    <property type="entry name" value="FAH"/>
    <property type="match status" value="1"/>
</dbReference>
<name>A0A919DNS0_9ACTN</name>
<feature type="domain" description="Fumarylacetoacetase-like C-terminal" evidence="3">
    <location>
        <begin position="87"/>
        <end position="318"/>
    </location>
</feature>
<dbReference type="PANTHER" id="PTHR42796:SF4">
    <property type="entry name" value="FUMARYLACETOACETATE HYDROLASE DOMAIN-CONTAINING PROTEIN 2A"/>
    <property type="match status" value="1"/>
</dbReference>
<protein>
    <submittedName>
        <fullName evidence="4">Hydrolase</fullName>
    </submittedName>
</protein>
<dbReference type="AlphaFoldDB" id="A0A919DNS0"/>
<evidence type="ECO:0000256" key="2">
    <source>
        <dbReference type="ARBA" id="ARBA00022723"/>
    </source>
</evidence>
<dbReference type="Gene3D" id="3.90.850.10">
    <property type="entry name" value="Fumarylacetoacetase-like, C-terminal domain"/>
    <property type="match status" value="1"/>
</dbReference>
<dbReference type="RefSeq" id="WP_189788250.1">
    <property type="nucleotide sequence ID" value="NZ_BNAT01000066.1"/>
</dbReference>
<evidence type="ECO:0000313" key="5">
    <source>
        <dbReference type="Proteomes" id="UP000603227"/>
    </source>
</evidence>
<comment type="similarity">
    <text evidence="1">Belongs to the FAH family.</text>
</comment>
<reference evidence="4" key="2">
    <citation type="submission" date="2020-09" db="EMBL/GenBank/DDBJ databases">
        <authorList>
            <person name="Sun Q."/>
            <person name="Zhou Y."/>
        </authorList>
    </citation>
    <scope>NUCLEOTIDE SEQUENCE</scope>
    <source>
        <strain evidence="4">CGMCC 4.7403</strain>
    </source>
</reference>
<keyword evidence="4" id="KW-0378">Hydrolase</keyword>
<accession>A0A919DNS0</accession>
<dbReference type="GO" id="GO:0046872">
    <property type="term" value="F:metal ion binding"/>
    <property type="evidence" value="ECO:0007669"/>
    <property type="project" value="UniProtKB-KW"/>
</dbReference>